<dbReference type="SUPFAM" id="SSF53756">
    <property type="entry name" value="UDP-Glycosyltransferase/glycogen phosphorylase"/>
    <property type="match status" value="1"/>
</dbReference>
<proteinExistence type="predicted"/>
<sequence>MSALSQRKRILIVSHYAGGARHGMVYRNYVHAREWVKAGHEVTVVAASYSHTRREQPVVPGAHALEHIDGIRYLWLRTPTYSPKSMLGRVLSMFWFTIRMYGRHPVLRESYDVVMLSVPQPFAVYPTRAIARRSAAPLVLDIRDLWPLTLTLLGGTSSRHPFIRLVGAAERAACSAADLVTAVPRNAEAYLMSRGLRKGRFLPMGNGVMVDELGCEQLPAQHREYLSQLRASGAFLIGYAGAVGLANALHVAVEALAMLSSNVHLVIVGEGPERGALQSNAERLGIQNRLHWLIPVRRDQVPDFLEHVDVAYAGALASPLYQYGASFTKLNDYMMASKPVVYAVGDPGNGVEASGCGVSCPAEDVVAVADGIKWLMRLSADELAALGDRGHNWCAVHQDAARQAQQILDTLERGIE</sequence>
<dbReference type="InterPro" id="IPR028098">
    <property type="entry name" value="Glyco_trans_4-like_N"/>
</dbReference>
<gene>
    <name evidence="3" type="ORF">PEP31012_03114</name>
</gene>
<evidence type="ECO:0000259" key="1">
    <source>
        <dbReference type="Pfam" id="PF00534"/>
    </source>
</evidence>
<dbReference type="Pfam" id="PF00534">
    <property type="entry name" value="Glycos_transf_1"/>
    <property type="match status" value="1"/>
</dbReference>
<keyword evidence="4" id="KW-1185">Reference proteome</keyword>
<accession>A0A5E4WB27</accession>
<organism evidence="3 4">
    <name type="scientific">Pandoraea eparura</name>
    <dbReference type="NCBI Taxonomy" id="2508291"/>
    <lineage>
        <taxon>Bacteria</taxon>
        <taxon>Pseudomonadati</taxon>
        <taxon>Pseudomonadota</taxon>
        <taxon>Betaproteobacteria</taxon>
        <taxon>Burkholderiales</taxon>
        <taxon>Burkholderiaceae</taxon>
        <taxon>Pandoraea</taxon>
    </lineage>
</organism>
<dbReference type="Pfam" id="PF13579">
    <property type="entry name" value="Glyco_trans_4_4"/>
    <property type="match status" value="1"/>
</dbReference>
<dbReference type="PANTHER" id="PTHR12526:SF622">
    <property type="entry name" value="GLYCOSYLTRANSFERASE (GROUP I)"/>
    <property type="match status" value="1"/>
</dbReference>
<dbReference type="AlphaFoldDB" id="A0A5E4WB27"/>
<dbReference type="Gene3D" id="3.40.50.2000">
    <property type="entry name" value="Glycogen Phosphorylase B"/>
    <property type="match status" value="2"/>
</dbReference>
<feature type="domain" description="Glycosyl transferase family 1" evidence="1">
    <location>
        <begin position="232"/>
        <end position="389"/>
    </location>
</feature>
<dbReference type="OrthoDB" id="9787293at2"/>
<keyword evidence="3" id="KW-0808">Transferase</keyword>
<name>A0A5E4WB27_9BURK</name>
<dbReference type="PANTHER" id="PTHR12526">
    <property type="entry name" value="GLYCOSYLTRANSFERASE"/>
    <property type="match status" value="1"/>
</dbReference>
<dbReference type="InterPro" id="IPR001296">
    <property type="entry name" value="Glyco_trans_1"/>
</dbReference>
<feature type="domain" description="Glycosyltransferase subfamily 4-like N-terminal" evidence="2">
    <location>
        <begin position="31"/>
        <end position="207"/>
    </location>
</feature>
<protein>
    <submittedName>
        <fullName evidence="3">Glycosyltransferase WbuB</fullName>
    </submittedName>
</protein>
<dbReference type="GO" id="GO:0016757">
    <property type="term" value="F:glycosyltransferase activity"/>
    <property type="evidence" value="ECO:0007669"/>
    <property type="project" value="UniProtKB-ARBA"/>
</dbReference>
<dbReference type="RefSeq" id="WP_150590239.1">
    <property type="nucleotide sequence ID" value="NZ_CABPSH010000007.1"/>
</dbReference>
<evidence type="ECO:0000313" key="3">
    <source>
        <dbReference type="EMBL" id="VVE20305.1"/>
    </source>
</evidence>
<evidence type="ECO:0000259" key="2">
    <source>
        <dbReference type="Pfam" id="PF13579"/>
    </source>
</evidence>
<evidence type="ECO:0000313" key="4">
    <source>
        <dbReference type="Proteomes" id="UP000400981"/>
    </source>
</evidence>
<dbReference type="CDD" id="cd03794">
    <property type="entry name" value="GT4_WbuB-like"/>
    <property type="match status" value="1"/>
</dbReference>
<dbReference type="Proteomes" id="UP000400981">
    <property type="component" value="Unassembled WGS sequence"/>
</dbReference>
<reference evidence="3 4" key="1">
    <citation type="submission" date="2019-08" db="EMBL/GenBank/DDBJ databases">
        <authorList>
            <person name="Peeters C."/>
        </authorList>
    </citation>
    <scope>NUCLEOTIDE SEQUENCE [LARGE SCALE GENOMIC DNA]</scope>
    <source>
        <strain evidence="3 4">LMG 31012</strain>
    </source>
</reference>
<dbReference type="EMBL" id="CABPSH010000007">
    <property type="protein sequence ID" value="VVE20305.1"/>
    <property type="molecule type" value="Genomic_DNA"/>
</dbReference>